<dbReference type="EC" id="3.4.11.18" evidence="2"/>
<evidence type="ECO:0000313" key="2">
    <source>
        <dbReference type="EMBL" id="KPQ45279.1"/>
    </source>
</evidence>
<sequence length="245" mass="27584">MNEIEVSDEDLEGYLAARSFTRTIGEEIVNNIKVGMTEKEVGDVASLVFNKNGVKQHWHMPIIGVGEGSTKLRSMYALVSSYFTGHKRILQEHDIILIDIAPIYNGYPGDYTINHVIGSNPDLEALAVYARDVSIKIAGYIKEGMIVADVFHRAQELTGKNPDYTLAYPPFISMGHRLCRIPPLWQIFPEAGLNYLLFRTNGPFITSSNNTLMNGLWVIEPYFIYKGRAAKFEQLVLIGKETRIL</sequence>
<gene>
    <name evidence="2" type="ORF">MPEBLZ_00160</name>
</gene>
<dbReference type="InterPro" id="IPR036005">
    <property type="entry name" value="Creatinase/aminopeptidase-like"/>
</dbReference>
<protein>
    <submittedName>
        <fullName evidence="2">Methionine aminopeptidase 1, mitochondrial</fullName>
        <ecNumber evidence="2">3.4.11.18</ecNumber>
    </submittedName>
</protein>
<comment type="caution">
    <text evidence="2">The sequence shown here is derived from an EMBL/GenBank/DDBJ whole genome shotgun (WGS) entry which is preliminary data.</text>
</comment>
<dbReference type="Gene3D" id="3.90.230.10">
    <property type="entry name" value="Creatinase/methionine aminopeptidase superfamily"/>
    <property type="match status" value="1"/>
</dbReference>
<keyword evidence="2" id="KW-0645">Protease</keyword>
<reference evidence="2 3" key="1">
    <citation type="submission" date="2015-09" db="EMBL/GenBank/DDBJ databases">
        <title>A metagenomics-based metabolic model of nitrate-dependent anaerobic oxidation of methane by Methanoperedens-like archaea.</title>
        <authorList>
            <person name="Arshad A."/>
            <person name="Speth D.R."/>
            <person name="De Graaf R.M."/>
            <person name="Op Den Camp H.J."/>
            <person name="Jetten M.S."/>
            <person name="Welte C.U."/>
        </authorList>
    </citation>
    <scope>NUCLEOTIDE SEQUENCE [LARGE SCALE GENOMIC DNA]</scope>
</reference>
<dbReference type="InterPro" id="IPR050659">
    <property type="entry name" value="Peptidase_M24B"/>
</dbReference>
<dbReference type="AlphaFoldDB" id="A0A0P8CE12"/>
<proteinExistence type="predicted"/>
<dbReference type="InterPro" id="IPR000994">
    <property type="entry name" value="Pept_M24"/>
</dbReference>
<dbReference type="PANTHER" id="PTHR46112:SF2">
    <property type="entry name" value="XAA-PRO AMINOPEPTIDASE P-RELATED"/>
    <property type="match status" value="1"/>
</dbReference>
<dbReference type="Pfam" id="PF00557">
    <property type="entry name" value="Peptidase_M24"/>
    <property type="match status" value="1"/>
</dbReference>
<keyword evidence="2" id="KW-0378">Hydrolase</keyword>
<name>A0A0P8CE12_9EURY</name>
<evidence type="ECO:0000313" key="3">
    <source>
        <dbReference type="Proteomes" id="UP000050360"/>
    </source>
</evidence>
<dbReference type="PANTHER" id="PTHR46112">
    <property type="entry name" value="AMINOPEPTIDASE"/>
    <property type="match status" value="1"/>
</dbReference>
<keyword evidence="2" id="KW-0031">Aminopeptidase</keyword>
<dbReference type="Proteomes" id="UP000050360">
    <property type="component" value="Unassembled WGS sequence"/>
</dbReference>
<organism evidence="2 3">
    <name type="scientific">Candidatus Methanoperedens nitratireducens</name>
    <dbReference type="NCBI Taxonomy" id="1392998"/>
    <lineage>
        <taxon>Archaea</taxon>
        <taxon>Methanobacteriati</taxon>
        <taxon>Methanobacteriota</taxon>
        <taxon>Stenosarchaea group</taxon>
        <taxon>Methanomicrobia</taxon>
        <taxon>Methanosarcinales</taxon>
        <taxon>ANME-2 cluster</taxon>
        <taxon>Candidatus Methanoperedentaceae</taxon>
        <taxon>Candidatus Methanoperedens</taxon>
    </lineage>
</organism>
<accession>A0A0P8CE12</accession>
<evidence type="ECO:0000259" key="1">
    <source>
        <dbReference type="Pfam" id="PF00557"/>
    </source>
</evidence>
<dbReference type="SUPFAM" id="SSF55920">
    <property type="entry name" value="Creatinase/aminopeptidase"/>
    <property type="match status" value="1"/>
</dbReference>
<dbReference type="EMBL" id="LKCM01000015">
    <property type="protein sequence ID" value="KPQ45279.1"/>
    <property type="molecule type" value="Genomic_DNA"/>
</dbReference>
<dbReference type="GO" id="GO:0004239">
    <property type="term" value="F:initiator methionyl aminopeptidase activity"/>
    <property type="evidence" value="ECO:0007669"/>
    <property type="project" value="UniProtKB-EC"/>
</dbReference>
<feature type="domain" description="Peptidase M24" evidence="1">
    <location>
        <begin position="17"/>
        <end position="238"/>
    </location>
</feature>